<sequence>MKIFVSILTCFLFTISGLYAQEEMKAEKYENPQWYWIVKIDFAPGKMNRAKEIIEDYFMKASEDAATPMPKMALDMTSGEYDMLVVWHMKDGIEGMNWKTSPDDVKWFQSMTKIAGSPEKAQEILNEYESYIIGSEADLGRMAW</sequence>
<organism evidence="2 3">
    <name type="scientific">Robertkochia marina</name>
    <dbReference type="NCBI Taxonomy" id="1227945"/>
    <lineage>
        <taxon>Bacteria</taxon>
        <taxon>Pseudomonadati</taxon>
        <taxon>Bacteroidota</taxon>
        <taxon>Flavobacteriia</taxon>
        <taxon>Flavobacteriales</taxon>
        <taxon>Flavobacteriaceae</taxon>
        <taxon>Robertkochia</taxon>
    </lineage>
</organism>
<protein>
    <recommendedName>
        <fullName evidence="4">NIPSNAP domain-containing protein</fullName>
    </recommendedName>
</protein>
<dbReference type="EMBL" id="SSMC01000004">
    <property type="protein sequence ID" value="THD65732.1"/>
    <property type="molecule type" value="Genomic_DNA"/>
</dbReference>
<accession>A0A4S3LXD9</accession>
<dbReference type="AlphaFoldDB" id="A0A4S3LXD9"/>
<evidence type="ECO:0000256" key="1">
    <source>
        <dbReference type="SAM" id="SignalP"/>
    </source>
</evidence>
<evidence type="ECO:0000313" key="2">
    <source>
        <dbReference type="EMBL" id="THD65732.1"/>
    </source>
</evidence>
<dbReference type="RefSeq" id="WP_136337016.1">
    <property type="nucleotide sequence ID" value="NZ_QXMP01000002.1"/>
</dbReference>
<name>A0A4S3LXD9_9FLAO</name>
<dbReference type="Proteomes" id="UP000305939">
    <property type="component" value="Unassembled WGS sequence"/>
</dbReference>
<comment type="caution">
    <text evidence="2">The sequence shown here is derived from an EMBL/GenBank/DDBJ whole genome shotgun (WGS) entry which is preliminary data.</text>
</comment>
<evidence type="ECO:0000313" key="3">
    <source>
        <dbReference type="Proteomes" id="UP000305939"/>
    </source>
</evidence>
<proteinExistence type="predicted"/>
<reference evidence="2 3" key="1">
    <citation type="submission" date="2019-04" db="EMBL/GenBank/DDBJ databases">
        <title>Draft genome sequence of Robertkochia marina CC-AMO-30D.</title>
        <authorList>
            <person name="Hameed A."/>
            <person name="Lin S.-Y."/>
            <person name="Shahina M."/>
            <person name="Lai W.-A."/>
            <person name="Young C.-C."/>
        </authorList>
    </citation>
    <scope>NUCLEOTIDE SEQUENCE [LARGE SCALE GENOMIC DNA]</scope>
    <source>
        <strain evidence="2 3">CC-AMO-30D</strain>
    </source>
</reference>
<evidence type="ECO:0008006" key="4">
    <source>
        <dbReference type="Google" id="ProtNLM"/>
    </source>
</evidence>
<keyword evidence="3" id="KW-1185">Reference proteome</keyword>
<gene>
    <name evidence="2" type="ORF">E7Z59_14180</name>
</gene>
<feature type="chain" id="PRO_5020243998" description="NIPSNAP domain-containing protein" evidence="1">
    <location>
        <begin position="21"/>
        <end position="144"/>
    </location>
</feature>
<dbReference type="OrthoDB" id="1443062at2"/>
<keyword evidence="1" id="KW-0732">Signal</keyword>
<feature type="signal peptide" evidence="1">
    <location>
        <begin position="1"/>
        <end position="20"/>
    </location>
</feature>